<protein>
    <submittedName>
        <fullName evidence="5">Unannotated protein</fullName>
    </submittedName>
</protein>
<feature type="domain" description="HTH tetR-type" evidence="4">
    <location>
        <begin position="17"/>
        <end position="77"/>
    </location>
</feature>
<keyword evidence="3" id="KW-0804">Transcription</keyword>
<dbReference type="Pfam" id="PF00440">
    <property type="entry name" value="TetR_N"/>
    <property type="match status" value="1"/>
</dbReference>
<dbReference type="SUPFAM" id="SSF46689">
    <property type="entry name" value="Homeodomain-like"/>
    <property type="match status" value="1"/>
</dbReference>
<dbReference type="Gene3D" id="1.10.357.10">
    <property type="entry name" value="Tetracycline Repressor, domain 2"/>
    <property type="match status" value="1"/>
</dbReference>
<dbReference type="GO" id="GO:0000976">
    <property type="term" value="F:transcription cis-regulatory region binding"/>
    <property type="evidence" value="ECO:0007669"/>
    <property type="project" value="TreeGrafter"/>
</dbReference>
<reference evidence="5" key="1">
    <citation type="submission" date="2020-05" db="EMBL/GenBank/DDBJ databases">
        <authorList>
            <person name="Chiriac C."/>
            <person name="Salcher M."/>
            <person name="Ghai R."/>
            <person name="Kavagutti S V."/>
        </authorList>
    </citation>
    <scope>NUCLEOTIDE SEQUENCE</scope>
</reference>
<evidence type="ECO:0000313" key="5">
    <source>
        <dbReference type="EMBL" id="CAB4996527.1"/>
    </source>
</evidence>
<dbReference type="InterPro" id="IPR001647">
    <property type="entry name" value="HTH_TetR"/>
</dbReference>
<name>A0A6J7NU35_9ZZZZ</name>
<dbReference type="InterPro" id="IPR009057">
    <property type="entry name" value="Homeodomain-like_sf"/>
</dbReference>
<dbReference type="SUPFAM" id="SSF48498">
    <property type="entry name" value="Tetracyclin repressor-like, C-terminal domain"/>
    <property type="match status" value="1"/>
</dbReference>
<dbReference type="PANTHER" id="PTHR30055:SF243">
    <property type="entry name" value="HTH-TYPE TRANSCRIPTIONAL REGULATOR RV1816"/>
    <property type="match status" value="1"/>
</dbReference>
<dbReference type="AlphaFoldDB" id="A0A6J7NU35"/>
<dbReference type="InterPro" id="IPR050109">
    <property type="entry name" value="HTH-type_TetR-like_transc_reg"/>
</dbReference>
<dbReference type="PROSITE" id="PS50977">
    <property type="entry name" value="HTH_TETR_2"/>
    <property type="match status" value="1"/>
</dbReference>
<dbReference type="InterPro" id="IPR036271">
    <property type="entry name" value="Tet_transcr_reg_TetR-rel_C_sf"/>
</dbReference>
<accession>A0A6J7NU35</accession>
<keyword evidence="2" id="KW-0238">DNA-binding</keyword>
<evidence type="ECO:0000259" key="4">
    <source>
        <dbReference type="PROSITE" id="PS50977"/>
    </source>
</evidence>
<evidence type="ECO:0000256" key="3">
    <source>
        <dbReference type="ARBA" id="ARBA00023163"/>
    </source>
</evidence>
<dbReference type="Pfam" id="PF13305">
    <property type="entry name" value="TetR_C_33"/>
    <property type="match status" value="1"/>
</dbReference>
<evidence type="ECO:0000256" key="2">
    <source>
        <dbReference type="ARBA" id="ARBA00023125"/>
    </source>
</evidence>
<dbReference type="InterPro" id="IPR025996">
    <property type="entry name" value="MT1864/Rv1816-like_C"/>
</dbReference>
<proteinExistence type="predicted"/>
<organism evidence="5">
    <name type="scientific">freshwater metagenome</name>
    <dbReference type="NCBI Taxonomy" id="449393"/>
    <lineage>
        <taxon>unclassified sequences</taxon>
        <taxon>metagenomes</taxon>
        <taxon>ecological metagenomes</taxon>
    </lineage>
</organism>
<dbReference type="EMBL" id="CAFBOM010000235">
    <property type="protein sequence ID" value="CAB4996527.1"/>
    <property type="molecule type" value="Genomic_DNA"/>
</dbReference>
<evidence type="ECO:0000256" key="1">
    <source>
        <dbReference type="ARBA" id="ARBA00023015"/>
    </source>
</evidence>
<gene>
    <name evidence="5" type="ORF">UFOPK3957_01318</name>
</gene>
<dbReference type="GO" id="GO:0003700">
    <property type="term" value="F:DNA-binding transcription factor activity"/>
    <property type="evidence" value="ECO:0007669"/>
    <property type="project" value="TreeGrafter"/>
</dbReference>
<dbReference type="PANTHER" id="PTHR30055">
    <property type="entry name" value="HTH-TYPE TRANSCRIPTIONAL REGULATOR RUTR"/>
    <property type="match status" value="1"/>
</dbReference>
<sequence>MSVAHAAPRTARERARVEITGEILSTARQHLARDGAAALSLRAIARDLGMVSSAVYRYVPNRDALLTMLIIDAYETIGSTAERAAANCVRSDYLGRFLSCCRGVRDWALANPHEYALIYGSPVPGYAAPAETIAPAARVPIVLLSILADQTADGSALPAALLDPGVEQSIAPLREFAGGQVSGDLLLRGLASWATLLGTVSLELFGHLQNVVVEAPAERAAFFEHQMRQVAIGLGLVGS</sequence>
<keyword evidence="1" id="KW-0805">Transcription regulation</keyword>